<dbReference type="GO" id="GO:0042285">
    <property type="term" value="F:xylosyltransferase activity"/>
    <property type="evidence" value="ECO:0007669"/>
    <property type="project" value="TreeGrafter"/>
</dbReference>
<dbReference type="GO" id="GO:0016020">
    <property type="term" value="C:membrane"/>
    <property type="evidence" value="ECO:0007669"/>
    <property type="project" value="UniProtKB-SubCell"/>
</dbReference>
<protein>
    <submittedName>
        <fullName evidence="7">Uncharacterized protein</fullName>
    </submittedName>
</protein>
<evidence type="ECO:0000256" key="5">
    <source>
        <dbReference type="ARBA" id="ARBA00023136"/>
    </source>
</evidence>
<keyword evidence="4" id="KW-1133">Transmembrane helix</keyword>
<comment type="caution">
    <text evidence="7">The sequence shown here is derived from an EMBL/GenBank/DDBJ whole genome shotgun (WGS) entry which is preliminary data.</text>
</comment>
<dbReference type="AlphaFoldDB" id="A0A2J7ZID0"/>
<sequence length="120" mass="13466">MESQCQMLPNIPYVAAVYVSLWGPGGRNPLASTRQKLQELFTRVEGNSLSCHMHLLLFTEFISDRALAALVPINALRNAALLLAKTPFASMIDVDFSPSYSFHLILQNSTRLLRPFLPYQ</sequence>
<dbReference type="Proteomes" id="UP000236333">
    <property type="component" value="Unassembled WGS sequence"/>
</dbReference>
<dbReference type="PANTHER" id="PTHR12270">
    <property type="entry name" value="GLYCOSYLTRANSFERASE-RELATED"/>
    <property type="match status" value="1"/>
</dbReference>
<evidence type="ECO:0000256" key="6">
    <source>
        <dbReference type="ARBA" id="ARBA00023180"/>
    </source>
</evidence>
<keyword evidence="5" id="KW-0472">Membrane</keyword>
<dbReference type="GO" id="GO:0015020">
    <property type="term" value="F:glucuronosyltransferase activity"/>
    <property type="evidence" value="ECO:0007669"/>
    <property type="project" value="TreeGrafter"/>
</dbReference>
<dbReference type="PANTHER" id="PTHR12270:SF52">
    <property type="entry name" value="GLYCOSYLTRANSFERASE-LIKE PROTEIN GNT13-RELATED"/>
    <property type="match status" value="1"/>
</dbReference>
<reference evidence="7 8" key="1">
    <citation type="journal article" date="2017" name="Mol. Biol. Evol.">
        <title>The 4-celled Tetrabaena socialis nuclear genome reveals the essential components for genetic control of cell number at the origin of multicellularity in the volvocine lineage.</title>
        <authorList>
            <person name="Featherston J."/>
            <person name="Arakaki Y."/>
            <person name="Hanschen E.R."/>
            <person name="Ferris P.J."/>
            <person name="Michod R.E."/>
            <person name="Olson B.J.S.C."/>
            <person name="Nozaki H."/>
            <person name="Durand P.M."/>
        </authorList>
    </citation>
    <scope>NUCLEOTIDE SEQUENCE [LARGE SCALE GENOMIC DNA]</scope>
    <source>
        <strain evidence="7 8">NIES-571</strain>
    </source>
</reference>
<gene>
    <name evidence="7" type="ORF">TSOC_014168</name>
</gene>
<evidence type="ECO:0000313" key="8">
    <source>
        <dbReference type="Proteomes" id="UP000236333"/>
    </source>
</evidence>
<keyword evidence="6" id="KW-0325">Glycoprotein</keyword>
<proteinExistence type="predicted"/>
<evidence type="ECO:0000256" key="4">
    <source>
        <dbReference type="ARBA" id="ARBA00022989"/>
    </source>
</evidence>
<dbReference type="EMBL" id="PGGS01001781">
    <property type="protein sequence ID" value="PNH00031.1"/>
    <property type="molecule type" value="Genomic_DNA"/>
</dbReference>
<dbReference type="GO" id="GO:0035269">
    <property type="term" value="P:protein O-linked glycosylation via mannose"/>
    <property type="evidence" value="ECO:0007669"/>
    <property type="project" value="TreeGrafter"/>
</dbReference>
<evidence type="ECO:0000256" key="1">
    <source>
        <dbReference type="ARBA" id="ARBA00004606"/>
    </source>
</evidence>
<dbReference type="InterPro" id="IPR051292">
    <property type="entry name" value="Xyl/GlcA_transferase"/>
</dbReference>
<accession>A0A2J7ZID0</accession>
<comment type="subcellular location">
    <subcellularLocation>
        <location evidence="1">Membrane</location>
        <topology evidence="1">Single-pass type II membrane protein</topology>
    </subcellularLocation>
</comment>
<evidence type="ECO:0000256" key="2">
    <source>
        <dbReference type="ARBA" id="ARBA00022692"/>
    </source>
</evidence>
<name>A0A2J7ZID0_9CHLO</name>
<organism evidence="7 8">
    <name type="scientific">Tetrabaena socialis</name>
    <dbReference type="NCBI Taxonomy" id="47790"/>
    <lineage>
        <taxon>Eukaryota</taxon>
        <taxon>Viridiplantae</taxon>
        <taxon>Chlorophyta</taxon>
        <taxon>core chlorophytes</taxon>
        <taxon>Chlorophyceae</taxon>
        <taxon>CS clade</taxon>
        <taxon>Chlamydomonadales</taxon>
        <taxon>Tetrabaenaceae</taxon>
        <taxon>Tetrabaena</taxon>
    </lineage>
</organism>
<evidence type="ECO:0000313" key="7">
    <source>
        <dbReference type="EMBL" id="PNH00031.1"/>
    </source>
</evidence>
<keyword evidence="2" id="KW-0812">Transmembrane</keyword>
<keyword evidence="8" id="KW-1185">Reference proteome</keyword>
<evidence type="ECO:0000256" key="3">
    <source>
        <dbReference type="ARBA" id="ARBA00022968"/>
    </source>
</evidence>
<keyword evidence="3" id="KW-0735">Signal-anchor</keyword>